<evidence type="ECO:0000256" key="5">
    <source>
        <dbReference type="ARBA" id="ARBA00022741"/>
    </source>
</evidence>
<protein>
    <submittedName>
        <fullName evidence="11">Putative ATPase</fullName>
    </submittedName>
</protein>
<dbReference type="EMBL" id="SOAM01000001">
    <property type="protein sequence ID" value="TDS80999.1"/>
    <property type="molecule type" value="Genomic_DNA"/>
</dbReference>
<keyword evidence="8" id="KW-0406">Ion transport</keyword>
<dbReference type="GO" id="GO:0006826">
    <property type="term" value="P:iron ion transport"/>
    <property type="evidence" value="ECO:0007669"/>
    <property type="project" value="UniProtKB-KW"/>
</dbReference>
<gene>
    <name evidence="11" type="ORF">CLV52_1571</name>
</gene>
<reference evidence="11 12" key="1">
    <citation type="submission" date="2019-03" db="EMBL/GenBank/DDBJ databases">
        <title>Genomic Encyclopedia of Archaeal and Bacterial Type Strains, Phase II (KMG-II): from individual species to whole genera.</title>
        <authorList>
            <person name="Goeker M."/>
        </authorList>
    </citation>
    <scope>NUCLEOTIDE SEQUENCE [LARGE SCALE GENOMIC DNA]</scope>
    <source>
        <strain evidence="11 12">DSM 24782</strain>
    </source>
</reference>
<dbReference type="GO" id="GO:0005524">
    <property type="term" value="F:ATP binding"/>
    <property type="evidence" value="ECO:0007669"/>
    <property type="project" value="UniProtKB-KW"/>
</dbReference>
<dbReference type="PANTHER" id="PTHR42771">
    <property type="entry name" value="IRON(3+)-HYDROXAMATE IMPORT ATP-BINDING PROTEIN FHUC"/>
    <property type="match status" value="1"/>
</dbReference>
<keyword evidence="12" id="KW-1185">Reference proteome</keyword>
<dbReference type="GO" id="GO:0016887">
    <property type="term" value="F:ATP hydrolysis activity"/>
    <property type="evidence" value="ECO:0007669"/>
    <property type="project" value="InterPro"/>
</dbReference>
<dbReference type="PANTHER" id="PTHR42771:SF2">
    <property type="entry name" value="IRON(3+)-HYDROXAMATE IMPORT ATP-BINDING PROTEIN FHUC"/>
    <property type="match status" value="1"/>
</dbReference>
<evidence type="ECO:0000256" key="6">
    <source>
        <dbReference type="ARBA" id="ARBA00022840"/>
    </source>
</evidence>
<sequence length="237" mass="26100">MQFARYPVRRVEARPGAEVDGAAWPATIPAVAQLLRDGLDLGRATVLVGENGSGKSTLVEAIAIAYGLSPEGGSPNARHSTRASESPLHEQLTVVRNGGAGRFGYFLRAETMHGLFTYLEQHGDDGPPLHELSHGESFLALIRDRFRDVGLWILDEPESALSVTGCMALLAHLTDLLEDDRNQVILSTHSPLLAVLPGAQILEVGEWGLRPCPWEETDLVRLWRSFLDEPRRFLRHL</sequence>
<proteinExistence type="predicted"/>
<dbReference type="InterPro" id="IPR003593">
    <property type="entry name" value="AAA+_ATPase"/>
</dbReference>
<keyword evidence="2" id="KW-0813">Transport</keyword>
<dbReference type="OrthoDB" id="9784297at2"/>
<evidence type="ECO:0000256" key="7">
    <source>
        <dbReference type="ARBA" id="ARBA00023004"/>
    </source>
</evidence>
<evidence type="ECO:0000256" key="2">
    <source>
        <dbReference type="ARBA" id="ARBA00022448"/>
    </source>
</evidence>
<comment type="caution">
    <text evidence="11">The sequence shown here is derived from an EMBL/GenBank/DDBJ whole genome shotgun (WGS) entry which is preliminary data.</text>
</comment>
<keyword evidence="5" id="KW-0547">Nucleotide-binding</keyword>
<evidence type="ECO:0000313" key="11">
    <source>
        <dbReference type="EMBL" id="TDS80999.1"/>
    </source>
</evidence>
<comment type="subcellular location">
    <subcellularLocation>
        <location evidence="1">Cell membrane</location>
        <topology evidence="1">Peripheral membrane protein</topology>
    </subcellularLocation>
</comment>
<evidence type="ECO:0000256" key="8">
    <source>
        <dbReference type="ARBA" id="ARBA00023065"/>
    </source>
</evidence>
<evidence type="ECO:0000313" key="12">
    <source>
        <dbReference type="Proteomes" id="UP000295344"/>
    </source>
</evidence>
<feature type="domain" description="AAA+ ATPase" evidence="10">
    <location>
        <begin position="41"/>
        <end position="209"/>
    </location>
</feature>
<dbReference type="SUPFAM" id="SSF52540">
    <property type="entry name" value="P-loop containing nucleoside triphosphate hydrolases"/>
    <property type="match status" value="1"/>
</dbReference>
<keyword evidence="3" id="KW-1003">Cell membrane</keyword>
<evidence type="ECO:0000259" key="10">
    <source>
        <dbReference type="SMART" id="SM00382"/>
    </source>
</evidence>
<dbReference type="CDD" id="cd00267">
    <property type="entry name" value="ABC_ATPase"/>
    <property type="match status" value="1"/>
</dbReference>
<keyword evidence="9" id="KW-0472">Membrane</keyword>
<keyword evidence="6" id="KW-0067">ATP-binding</keyword>
<dbReference type="GO" id="GO:0005886">
    <property type="term" value="C:plasma membrane"/>
    <property type="evidence" value="ECO:0007669"/>
    <property type="project" value="UniProtKB-SubCell"/>
</dbReference>
<dbReference type="Proteomes" id="UP000295344">
    <property type="component" value="Unassembled WGS sequence"/>
</dbReference>
<name>A0A4R7FTG2_9MICO</name>
<dbReference type="SMART" id="SM00382">
    <property type="entry name" value="AAA"/>
    <property type="match status" value="1"/>
</dbReference>
<accession>A0A4R7FTG2</accession>
<dbReference type="Pfam" id="PF00005">
    <property type="entry name" value="ABC_tran"/>
    <property type="match status" value="1"/>
</dbReference>
<evidence type="ECO:0000256" key="3">
    <source>
        <dbReference type="ARBA" id="ARBA00022475"/>
    </source>
</evidence>
<evidence type="ECO:0000256" key="9">
    <source>
        <dbReference type="ARBA" id="ARBA00023136"/>
    </source>
</evidence>
<dbReference type="RefSeq" id="WP_133765642.1">
    <property type="nucleotide sequence ID" value="NZ_BAAARP010000003.1"/>
</dbReference>
<dbReference type="AlphaFoldDB" id="A0A4R7FTG2"/>
<dbReference type="InterPro" id="IPR027417">
    <property type="entry name" value="P-loop_NTPase"/>
</dbReference>
<dbReference type="InterPro" id="IPR051535">
    <property type="entry name" value="Siderophore_ABC-ATPase"/>
</dbReference>
<evidence type="ECO:0000256" key="4">
    <source>
        <dbReference type="ARBA" id="ARBA00022496"/>
    </source>
</evidence>
<dbReference type="Gene3D" id="3.40.50.300">
    <property type="entry name" value="P-loop containing nucleotide triphosphate hydrolases"/>
    <property type="match status" value="2"/>
</dbReference>
<organism evidence="11 12">
    <name type="scientific">Amnibacterium kyonggiense</name>
    <dbReference type="NCBI Taxonomy" id="595671"/>
    <lineage>
        <taxon>Bacteria</taxon>
        <taxon>Bacillati</taxon>
        <taxon>Actinomycetota</taxon>
        <taxon>Actinomycetes</taxon>
        <taxon>Micrococcales</taxon>
        <taxon>Microbacteriaceae</taxon>
        <taxon>Amnibacterium</taxon>
    </lineage>
</organism>
<dbReference type="InterPro" id="IPR003439">
    <property type="entry name" value="ABC_transporter-like_ATP-bd"/>
</dbReference>
<keyword evidence="7" id="KW-0408">Iron</keyword>
<keyword evidence="4" id="KW-0410">Iron transport</keyword>
<evidence type="ECO:0000256" key="1">
    <source>
        <dbReference type="ARBA" id="ARBA00004202"/>
    </source>
</evidence>